<dbReference type="EMBL" id="VSSQ01075039">
    <property type="protein sequence ID" value="MPN25753.1"/>
    <property type="molecule type" value="Genomic_DNA"/>
</dbReference>
<proteinExistence type="predicted"/>
<protein>
    <submittedName>
        <fullName evidence="1">Uncharacterized protein</fullName>
    </submittedName>
</protein>
<reference evidence="1" key="1">
    <citation type="submission" date="2019-08" db="EMBL/GenBank/DDBJ databases">
        <authorList>
            <person name="Kucharzyk K."/>
            <person name="Murdoch R.W."/>
            <person name="Higgins S."/>
            <person name="Loffler F."/>
        </authorList>
    </citation>
    <scope>NUCLEOTIDE SEQUENCE</scope>
</reference>
<evidence type="ECO:0000313" key="1">
    <source>
        <dbReference type="EMBL" id="MPN25753.1"/>
    </source>
</evidence>
<sequence length="135" mass="14932">MNFSRVNRNPADAVDPVGKCGKSQCRFLGKVVLLKQNILFGFIRALQGARRCGHHIAQRASFAVGVRHLFVYLPANRGFSKHQPAQRQGLCRHLPNNAPHAEPHQYRRGAAQGRNFGHIGHVIGKGHTGHVHRAA</sequence>
<organism evidence="1">
    <name type="scientific">bioreactor metagenome</name>
    <dbReference type="NCBI Taxonomy" id="1076179"/>
    <lineage>
        <taxon>unclassified sequences</taxon>
        <taxon>metagenomes</taxon>
        <taxon>ecological metagenomes</taxon>
    </lineage>
</organism>
<accession>A0A645GQ08</accession>
<name>A0A645GQ08_9ZZZZ</name>
<dbReference type="AlphaFoldDB" id="A0A645GQ08"/>
<comment type="caution">
    <text evidence="1">The sequence shown here is derived from an EMBL/GenBank/DDBJ whole genome shotgun (WGS) entry which is preliminary data.</text>
</comment>
<gene>
    <name evidence="1" type="ORF">SDC9_173168</name>
</gene>